<dbReference type="PANTHER" id="PTHR38111:SF11">
    <property type="entry name" value="TRANSCRIPTION FACTOR DOMAIN-CONTAINING PROTEIN-RELATED"/>
    <property type="match status" value="1"/>
</dbReference>
<dbReference type="AlphaFoldDB" id="A0A9W9G8M7"/>
<dbReference type="EMBL" id="JAPQKH010000002">
    <property type="protein sequence ID" value="KAJ5114131.1"/>
    <property type="molecule type" value="Genomic_DNA"/>
</dbReference>
<name>A0A9W9G8M7_9EURO</name>
<dbReference type="OrthoDB" id="4491390at2759"/>
<proteinExistence type="predicted"/>
<keyword evidence="2" id="KW-1185">Reference proteome</keyword>
<organism evidence="1 2">
    <name type="scientific">Penicillium angulare</name>
    <dbReference type="NCBI Taxonomy" id="116970"/>
    <lineage>
        <taxon>Eukaryota</taxon>
        <taxon>Fungi</taxon>
        <taxon>Dikarya</taxon>
        <taxon>Ascomycota</taxon>
        <taxon>Pezizomycotina</taxon>
        <taxon>Eurotiomycetes</taxon>
        <taxon>Eurotiomycetidae</taxon>
        <taxon>Eurotiales</taxon>
        <taxon>Aspergillaceae</taxon>
        <taxon>Penicillium</taxon>
    </lineage>
</organism>
<reference evidence="1" key="2">
    <citation type="journal article" date="2023" name="IMA Fungus">
        <title>Comparative genomic study of the Penicillium genus elucidates a diverse pangenome and 15 lateral gene transfer events.</title>
        <authorList>
            <person name="Petersen C."/>
            <person name="Sorensen T."/>
            <person name="Nielsen M.R."/>
            <person name="Sondergaard T.E."/>
            <person name="Sorensen J.L."/>
            <person name="Fitzpatrick D.A."/>
            <person name="Frisvad J.C."/>
            <person name="Nielsen K.L."/>
        </authorList>
    </citation>
    <scope>NUCLEOTIDE SEQUENCE</scope>
    <source>
        <strain evidence="1">IBT 30069</strain>
    </source>
</reference>
<protein>
    <submittedName>
        <fullName evidence="1">Uncharacterized protein</fullName>
    </submittedName>
</protein>
<reference evidence="1" key="1">
    <citation type="submission" date="2022-11" db="EMBL/GenBank/DDBJ databases">
        <authorList>
            <person name="Petersen C."/>
        </authorList>
    </citation>
    <scope>NUCLEOTIDE SEQUENCE</scope>
    <source>
        <strain evidence="1">IBT 30069</strain>
    </source>
</reference>
<sequence length="322" mass="35640">MQQDGTLAACMALSLCEAIDCPTAGSEGYFNHCHGFISLVQARGTRAHSAGAGHQLFLAIRVPSILYSLRSNSSTFLLDPIWMEEPWTETSKSLIHQVTDCLAEAPQILQRVSLLAHLDPTQQLQLIYELVQEAWKTDQKLKIIHDEVYHTTTDTMYCTVSSLINPLAERSNTSNLFPNSFHFANIEIGATLTLLWATRTILWSGLCNLYDFHDRVNAFMKMINTTEDSSFTPVSKNGNGSSDPLPPLGYCENYLDMAHNVCQSLQFFLQGDMGLVGIFSVSPAIGIVISSLQNRLGHDLEVSWLKAGLNLLREKSGAVSKI</sequence>
<evidence type="ECO:0000313" key="2">
    <source>
        <dbReference type="Proteomes" id="UP001149165"/>
    </source>
</evidence>
<gene>
    <name evidence="1" type="ORF">N7456_002665</name>
</gene>
<evidence type="ECO:0000313" key="1">
    <source>
        <dbReference type="EMBL" id="KAJ5114131.1"/>
    </source>
</evidence>
<accession>A0A9W9G8M7</accession>
<dbReference type="InterPro" id="IPR053178">
    <property type="entry name" value="Osmoadaptation_assoc"/>
</dbReference>
<dbReference type="PANTHER" id="PTHR38111">
    <property type="entry name" value="ZN(2)-C6 FUNGAL-TYPE DOMAIN-CONTAINING PROTEIN-RELATED"/>
    <property type="match status" value="1"/>
</dbReference>
<dbReference type="Proteomes" id="UP001149165">
    <property type="component" value="Unassembled WGS sequence"/>
</dbReference>
<comment type="caution">
    <text evidence="1">The sequence shown here is derived from an EMBL/GenBank/DDBJ whole genome shotgun (WGS) entry which is preliminary data.</text>
</comment>